<feature type="compositionally biased region" description="Polar residues" evidence="1">
    <location>
        <begin position="529"/>
        <end position="559"/>
    </location>
</feature>
<keyword evidence="3" id="KW-1185">Reference proteome</keyword>
<proteinExistence type="predicted"/>
<dbReference type="AlphaFoldDB" id="A0AAE8SHD8"/>
<feature type="compositionally biased region" description="Polar residues" evidence="1">
    <location>
        <begin position="79"/>
        <end position="95"/>
    </location>
</feature>
<feature type="compositionally biased region" description="Low complexity" evidence="1">
    <location>
        <begin position="188"/>
        <end position="201"/>
    </location>
</feature>
<feature type="region of interest" description="Disordered" evidence="1">
    <location>
        <begin position="240"/>
        <end position="313"/>
    </location>
</feature>
<reference evidence="2" key="1">
    <citation type="submission" date="2018-03" db="EMBL/GenBank/DDBJ databases">
        <authorList>
            <person name="Guldener U."/>
        </authorList>
    </citation>
    <scope>NUCLEOTIDE SEQUENCE</scope>
</reference>
<sequence length="655" mass="70848">MATNLSRAATVSATSGYHRRRGSFTADWTDTSSFAKHSFDKRVSRDDLALILKSSKKGNVTAFHVPIHGRLPSPEHSPRTSSLTRTTWVRTSTPDSVEDGPQTGVIAVGMAIGSPTQMGDFAPVQWSPRNIAMNAVIDSPEPIPEAMPEPVEDTQQKSRKWGLFRSKSKRSTRPVQPQRALTDTGNVSTTSLSSSGMPSSTLADHSSRRTPKYKPIVIRSHTEPLTAEPAEHVNEAPLTAPALAEKPLSPDGLTKEKPTLQRKASKEAKLKESAPGGLGRKITLRGLRGDSSKKRAEKAFVPPPSSPPPIPAIPRSLLDVEIPSIKMDRYSVMFNSVLQPPQGSASSLLARRQATLDHLKTVKDAIAENRNDTRRPRRATSPQPSPSFAPQPDTSKPLPSPRFRANTTPATIDAPTTPFYQIDSPTVVAPTPRVVEVSRAVSQHNKFASQAAHYQPALVSKFNRRPSAPSTDKVSVAVVGQVSPPAPAPAVPTARSKSTSPFTPPNKAPDSPEHTDDEGDDRVAKGQFPSPSDPSGQTISPPASITSSLASPKAQASESDPQEALRNAVEVSIARQISVSRQQRKMLHPLKSNPSVRHRKNGSPHGAGYIHIEKDERLSETNSSTPTLVHPRELTHSPDAYHMNRKSEMVILEES</sequence>
<accession>A0AAE8SHD8</accession>
<name>A0AAE8SHD8_9HYPO</name>
<evidence type="ECO:0000256" key="1">
    <source>
        <dbReference type="SAM" id="MobiDB-lite"/>
    </source>
</evidence>
<feature type="region of interest" description="Disordered" evidence="1">
    <location>
        <begin position="580"/>
        <end position="655"/>
    </location>
</feature>
<feature type="compositionally biased region" description="Polar residues" evidence="1">
    <location>
        <begin position="173"/>
        <end position="187"/>
    </location>
</feature>
<feature type="region of interest" description="Disordered" evidence="1">
    <location>
        <begin position="66"/>
        <end position="102"/>
    </location>
</feature>
<feature type="compositionally biased region" description="Low complexity" evidence="1">
    <location>
        <begin position="405"/>
        <end position="418"/>
    </location>
</feature>
<feature type="region of interest" description="Disordered" evidence="1">
    <location>
        <begin position="484"/>
        <end position="567"/>
    </location>
</feature>
<evidence type="ECO:0000313" key="3">
    <source>
        <dbReference type="Proteomes" id="UP001187734"/>
    </source>
</evidence>
<organism evidence="2 3">
    <name type="scientific">Fusarium torulosum</name>
    <dbReference type="NCBI Taxonomy" id="33205"/>
    <lineage>
        <taxon>Eukaryota</taxon>
        <taxon>Fungi</taxon>
        <taxon>Dikarya</taxon>
        <taxon>Ascomycota</taxon>
        <taxon>Pezizomycotina</taxon>
        <taxon>Sordariomycetes</taxon>
        <taxon>Hypocreomycetidae</taxon>
        <taxon>Hypocreales</taxon>
        <taxon>Nectriaceae</taxon>
        <taxon>Fusarium</taxon>
    </lineage>
</organism>
<feature type="compositionally biased region" description="Pro residues" evidence="1">
    <location>
        <begin position="301"/>
        <end position="312"/>
    </location>
</feature>
<feature type="region of interest" description="Disordered" evidence="1">
    <location>
        <begin position="364"/>
        <end position="424"/>
    </location>
</feature>
<feature type="compositionally biased region" description="Basic and acidic residues" evidence="1">
    <location>
        <begin position="287"/>
        <end position="298"/>
    </location>
</feature>
<evidence type="ECO:0000313" key="2">
    <source>
        <dbReference type="EMBL" id="SPJ75224.1"/>
    </source>
</evidence>
<protein>
    <submittedName>
        <fullName evidence="2">Uncharacterized protein</fullName>
    </submittedName>
</protein>
<feature type="compositionally biased region" description="Basic and acidic residues" evidence="1">
    <location>
        <begin position="364"/>
        <end position="374"/>
    </location>
</feature>
<feature type="region of interest" description="Disordered" evidence="1">
    <location>
        <begin position="140"/>
        <end position="215"/>
    </location>
</feature>
<gene>
    <name evidence="2" type="ORF">FTOL_04955</name>
</gene>
<comment type="caution">
    <text evidence="2">The sequence shown here is derived from an EMBL/GenBank/DDBJ whole genome shotgun (WGS) entry which is preliminary data.</text>
</comment>
<dbReference type="EMBL" id="ONZP01000153">
    <property type="protein sequence ID" value="SPJ75224.1"/>
    <property type="molecule type" value="Genomic_DNA"/>
</dbReference>
<feature type="compositionally biased region" description="Basic and acidic residues" evidence="1">
    <location>
        <begin position="253"/>
        <end position="272"/>
    </location>
</feature>
<feature type="compositionally biased region" description="Basic residues" evidence="1">
    <location>
        <begin position="157"/>
        <end position="172"/>
    </location>
</feature>
<dbReference type="Proteomes" id="UP001187734">
    <property type="component" value="Unassembled WGS sequence"/>
</dbReference>